<proteinExistence type="predicted"/>
<dbReference type="InterPro" id="IPR050625">
    <property type="entry name" value="ParA/MinD_ATPase"/>
</dbReference>
<dbReference type="GO" id="GO:0016887">
    <property type="term" value="F:ATP hydrolysis activity"/>
    <property type="evidence" value="ECO:0007669"/>
    <property type="project" value="TreeGrafter"/>
</dbReference>
<gene>
    <name evidence="4" type="ORF">LNAT_P1197</name>
</gene>
<dbReference type="OrthoDB" id="9773088at2"/>
<keyword evidence="4" id="KW-0282">Flagellum</keyword>
<name>A0A292YG06_9BACT</name>
<feature type="binding site" evidence="3">
    <location>
        <begin position="31"/>
        <end position="38"/>
    </location>
    <ligand>
        <name>ATP</name>
        <dbReference type="ChEBI" id="CHEBI:30616"/>
    </ligand>
</feature>
<evidence type="ECO:0000256" key="3">
    <source>
        <dbReference type="PIRSR" id="PIRSR003092-1"/>
    </source>
</evidence>
<dbReference type="RefSeq" id="WP_096259427.1">
    <property type="nucleotide sequence ID" value="NZ_BDME01000002.1"/>
</dbReference>
<dbReference type="InterPro" id="IPR027417">
    <property type="entry name" value="P-loop_NTPase"/>
</dbReference>
<evidence type="ECO:0000313" key="4">
    <source>
        <dbReference type="EMBL" id="GAX87900.1"/>
    </source>
</evidence>
<dbReference type="Pfam" id="PF10609">
    <property type="entry name" value="ParA"/>
    <property type="match status" value="1"/>
</dbReference>
<sequence length="288" mass="32362">MKTQADKLKELVKTETTKSKNIHFIAITSGKGGVGKTTITANLGYALHKLGFKVALFDADIGLANLDVILKVKTDKNIYNVLKNECSLKDILVEIEKDFVLIPGKSGDEIIDFADEVALSKFFSEFDILEDYDFFIIDTGAGIDKRVQLFLEASDDIVVVTVPEPAAITDAYAMVKLISEKKDKAFMVLNEVNSEKEALNIFSKINNVARQNLKNEFRLQMIGFLKKDRLITNSSINRELFVKKDPYSASAEQIFNIAKKLAKISERKVLEPENRGISRFFKKIFSGF</sequence>
<dbReference type="InterPro" id="IPR033756">
    <property type="entry name" value="YlxH/NBP35"/>
</dbReference>
<reference evidence="4 5" key="1">
    <citation type="journal article" date="2017" name="Syst. Appl. Microbiol.">
        <title>Lebetimonas natsushimae sp. nov., a novel strictly anaerobic, moderately thermophilic chemoautotroph isolated from a deep-sea hydrothermal vent polychaete nest in the Mid-Okinawa Trough.</title>
        <authorList>
            <person name="Nagata R."/>
            <person name="Takaki Y."/>
            <person name="Tame A."/>
            <person name="Nunoura T."/>
            <person name="Muto H."/>
            <person name="Mino S."/>
            <person name="Sawayama S."/>
            <person name="Takai K."/>
            <person name="Nakagawa S."/>
        </authorList>
    </citation>
    <scope>NUCLEOTIDE SEQUENCE [LARGE SCALE GENOMIC DNA]</scope>
    <source>
        <strain evidence="4 5">HS1857</strain>
    </source>
</reference>
<comment type="caution">
    <text evidence="4">The sequence shown here is derived from an EMBL/GenBank/DDBJ whole genome shotgun (WGS) entry which is preliminary data.</text>
</comment>
<keyword evidence="5" id="KW-1185">Reference proteome</keyword>
<dbReference type="Proteomes" id="UP000217944">
    <property type="component" value="Unassembled WGS sequence"/>
</dbReference>
<accession>A0A292YG06</accession>
<dbReference type="PANTHER" id="PTHR43384:SF4">
    <property type="entry name" value="CELLULOSE BIOSYNTHESIS PROTEIN BCSQ-RELATED"/>
    <property type="match status" value="1"/>
</dbReference>
<dbReference type="GO" id="GO:0009898">
    <property type="term" value="C:cytoplasmic side of plasma membrane"/>
    <property type="evidence" value="ECO:0007669"/>
    <property type="project" value="TreeGrafter"/>
</dbReference>
<keyword evidence="2 3" id="KW-0067">ATP-binding</keyword>
<evidence type="ECO:0000256" key="1">
    <source>
        <dbReference type="ARBA" id="ARBA00022741"/>
    </source>
</evidence>
<organism evidence="4 5">
    <name type="scientific">Lebetimonas natsushimae</name>
    <dbReference type="NCBI Taxonomy" id="1936991"/>
    <lineage>
        <taxon>Bacteria</taxon>
        <taxon>Pseudomonadati</taxon>
        <taxon>Campylobacterota</taxon>
        <taxon>Epsilonproteobacteria</taxon>
        <taxon>Nautiliales</taxon>
        <taxon>Nautiliaceae</taxon>
        <taxon>Lebetimonas</taxon>
    </lineage>
</organism>
<dbReference type="EMBL" id="BDME01000002">
    <property type="protein sequence ID" value="GAX87900.1"/>
    <property type="molecule type" value="Genomic_DNA"/>
</dbReference>
<keyword evidence="1 3" id="KW-0547">Nucleotide-binding</keyword>
<dbReference type="InterPro" id="IPR025501">
    <property type="entry name" value="MinD_FleN"/>
</dbReference>
<keyword evidence="4" id="KW-0966">Cell projection</keyword>
<dbReference type="PANTHER" id="PTHR43384">
    <property type="entry name" value="SEPTUM SITE-DETERMINING PROTEIN MIND HOMOLOG, CHLOROPLASTIC-RELATED"/>
    <property type="match status" value="1"/>
</dbReference>
<evidence type="ECO:0000256" key="2">
    <source>
        <dbReference type="ARBA" id="ARBA00022840"/>
    </source>
</evidence>
<dbReference type="GO" id="GO:0051782">
    <property type="term" value="P:negative regulation of cell division"/>
    <property type="evidence" value="ECO:0007669"/>
    <property type="project" value="TreeGrafter"/>
</dbReference>
<dbReference type="Gene3D" id="3.40.50.300">
    <property type="entry name" value="P-loop containing nucleotide triphosphate hydrolases"/>
    <property type="match status" value="1"/>
</dbReference>
<dbReference type="AlphaFoldDB" id="A0A292YG06"/>
<dbReference type="GO" id="GO:0005524">
    <property type="term" value="F:ATP binding"/>
    <property type="evidence" value="ECO:0007669"/>
    <property type="project" value="UniProtKB-KW"/>
</dbReference>
<protein>
    <submittedName>
        <fullName evidence="4">Flagellar biosynthesis protein FlhG</fullName>
    </submittedName>
</protein>
<keyword evidence="4" id="KW-0969">Cilium</keyword>
<dbReference type="GO" id="GO:0005829">
    <property type="term" value="C:cytosol"/>
    <property type="evidence" value="ECO:0007669"/>
    <property type="project" value="TreeGrafter"/>
</dbReference>
<evidence type="ECO:0000313" key="5">
    <source>
        <dbReference type="Proteomes" id="UP000217944"/>
    </source>
</evidence>
<dbReference type="SUPFAM" id="SSF52540">
    <property type="entry name" value="P-loop containing nucleoside triphosphate hydrolases"/>
    <property type="match status" value="1"/>
</dbReference>
<dbReference type="PIRSF" id="PIRSF003092">
    <property type="entry name" value="MinD"/>
    <property type="match status" value="1"/>
</dbReference>